<comment type="caution">
    <text evidence="1">The sequence shown here is derived from an EMBL/GenBank/DDBJ whole genome shotgun (WGS) entry which is preliminary data.</text>
</comment>
<dbReference type="EMBL" id="BMAO01014204">
    <property type="protein sequence ID" value="GFQ93512.1"/>
    <property type="molecule type" value="Genomic_DNA"/>
</dbReference>
<protein>
    <submittedName>
        <fullName evidence="1">Uncharacterized protein</fullName>
    </submittedName>
</protein>
<sequence length="110" mass="12844">MIDGVKKKFKKIRNREECSAGKQLWAANDLSSFHTCPLRFDGRTRSLIPRNRTKRFFAVGVIFLSKVSPVVKEREEQWIGFWCSNLLHFSVIFSTSFRILDGSVQRQLLH</sequence>
<evidence type="ECO:0000313" key="2">
    <source>
        <dbReference type="Proteomes" id="UP000887116"/>
    </source>
</evidence>
<evidence type="ECO:0000313" key="1">
    <source>
        <dbReference type="EMBL" id="GFQ93512.1"/>
    </source>
</evidence>
<proteinExistence type="predicted"/>
<gene>
    <name evidence="1" type="ORF">TNCT_450981</name>
</gene>
<dbReference type="Proteomes" id="UP000887116">
    <property type="component" value="Unassembled WGS sequence"/>
</dbReference>
<reference evidence="1" key="1">
    <citation type="submission" date="2020-07" db="EMBL/GenBank/DDBJ databases">
        <title>Multicomponent nature underlies the extraordinary mechanical properties of spider dragline silk.</title>
        <authorList>
            <person name="Kono N."/>
            <person name="Nakamura H."/>
            <person name="Mori M."/>
            <person name="Yoshida Y."/>
            <person name="Ohtoshi R."/>
            <person name="Malay A.D."/>
            <person name="Moran D.A.P."/>
            <person name="Tomita M."/>
            <person name="Numata K."/>
            <person name="Arakawa K."/>
        </authorList>
    </citation>
    <scope>NUCLEOTIDE SEQUENCE</scope>
</reference>
<organism evidence="1 2">
    <name type="scientific">Trichonephila clavata</name>
    <name type="common">Joro spider</name>
    <name type="synonym">Nephila clavata</name>
    <dbReference type="NCBI Taxonomy" id="2740835"/>
    <lineage>
        <taxon>Eukaryota</taxon>
        <taxon>Metazoa</taxon>
        <taxon>Ecdysozoa</taxon>
        <taxon>Arthropoda</taxon>
        <taxon>Chelicerata</taxon>
        <taxon>Arachnida</taxon>
        <taxon>Araneae</taxon>
        <taxon>Araneomorphae</taxon>
        <taxon>Entelegynae</taxon>
        <taxon>Araneoidea</taxon>
        <taxon>Nephilidae</taxon>
        <taxon>Trichonephila</taxon>
    </lineage>
</organism>
<name>A0A8X6IFK3_TRICU</name>
<accession>A0A8X6IFK3</accession>
<keyword evidence="2" id="KW-1185">Reference proteome</keyword>
<dbReference type="AlphaFoldDB" id="A0A8X6IFK3"/>